<protein>
    <submittedName>
        <fullName evidence="1">Uncharacterized protein</fullName>
    </submittedName>
</protein>
<evidence type="ECO:0000313" key="2">
    <source>
        <dbReference type="Proteomes" id="UP000887458"/>
    </source>
</evidence>
<keyword evidence="2" id="KW-1185">Reference proteome</keyword>
<reference evidence="1 2" key="1">
    <citation type="journal article" date="2018" name="J. Allergy Clin. Immunol.">
        <title>High-quality assembly of Dermatophagoides pteronyssinus genome and transcriptome reveals a wide range of novel allergens.</title>
        <authorList>
            <person name="Liu X.Y."/>
            <person name="Yang K.Y."/>
            <person name="Wang M.Q."/>
            <person name="Kwok J.S."/>
            <person name="Zeng X."/>
            <person name="Yang Z."/>
            <person name="Xiao X.J."/>
            <person name="Lau C.P."/>
            <person name="Li Y."/>
            <person name="Huang Z.M."/>
            <person name="Ba J.G."/>
            <person name="Yim A.K."/>
            <person name="Ouyang C.Y."/>
            <person name="Ngai S.M."/>
            <person name="Chan T.F."/>
            <person name="Leung E.L."/>
            <person name="Liu L."/>
            <person name="Liu Z.G."/>
            <person name="Tsui S.K."/>
        </authorList>
    </citation>
    <scope>NUCLEOTIDE SEQUENCE [LARGE SCALE GENOMIC DNA]</scope>
    <source>
        <strain evidence="1">Derp</strain>
    </source>
</reference>
<dbReference type="EMBL" id="NJHN03000038">
    <property type="protein sequence ID" value="KAH9421699.1"/>
    <property type="molecule type" value="Genomic_DNA"/>
</dbReference>
<reference evidence="1 2" key="2">
    <citation type="journal article" date="2022" name="Mol. Biol. Evol.">
        <title>Comparative Genomics Reveals Insights into the Divergent Evolution of Astigmatic Mites and Household Pest Adaptations.</title>
        <authorList>
            <person name="Xiong Q."/>
            <person name="Wan A.T."/>
            <person name="Liu X."/>
            <person name="Fung C.S."/>
            <person name="Xiao X."/>
            <person name="Malainual N."/>
            <person name="Hou J."/>
            <person name="Wang L."/>
            <person name="Wang M."/>
            <person name="Yang K.Y."/>
            <person name="Cui Y."/>
            <person name="Leung E.L."/>
            <person name="Nong W."/>
            <person name="Shin S.K."/>
            <person name="Au S.W."/>
            <person name="Jeong K.Y."/>
            <person name="Chew F.T."/>
            <person name="Hui J.H."/>
            <person name="Leung T.F."/>
            <person name="Tungtrongchitr A."/>
            <person name="Zhong N."/>
            <person name="Liu Z."/>
            <person name="Tsui S.K."/>
        </authorList>
    </citation>
    <scope>NUCLEOTIDE SEQUENCE [LARGE SCALE GENOMIC DNA]</scope>
    <source>
        <strain evidence="1">Derp</strain>
    </source>
</reference>
<comment type="caution">
    <text evidence="1">The sequence shown here is derived from an EMBL/GenBank/DDBJ whole genome shotgun (WGS) entry which is preliminary data.</text>
</comment>
<name>A0ABQ8JGE8_DERPT</name>
<accession>A0ABQ8JGE8</accession>
<gene>
    <name evidence="1" type="ORF">DERP_014974</name>
</gene>
<dbReference type="Proteomes" id="UP000887458">
    <property type="component" value="Unassembled WGS sequence"/>
</dbReference>
<organism evidence="1 2">
    <name type="scientific">Dermatophagoides pteronyssinus</name>
    <name type="common">European house dust mite</name>
    <dbReference type="NCBI Taxonomy" id="6956"/>
    <lineage>
        <taxon>Eukaryota</taxon>
        <taxon>Metazoa</taxon>
        <taxon>Ecdysozoa</taxon>
        <taxon>Arthropoda</taxon>
        <taxon>Chelicerata</taxon>
        <taxon>Arachnida</taxon>
        <taxon>Acari</taxon>
        <taxon>Acariformes</taxon>
        <taxon>Sarcoptiformes</taxon>
        <taxon>Astigmata</taxon>
        <taxon>Psoroptidia</taxon>
        <taxon>Analgoidea</taxon>
        <taxon>Pyroglyphidae</taxon>
        <taxon>Dermatophagoidinae</taxon>
        <taxon>Dermatophagoides</taxon>
    </lineage>
</organism>
<evidence type="ECO:0000313" key="1">
    <source>
        <dbReference type="EMBL" id="KAH9421699.1"/>
    </source>
</evidence>
<sequence length="74" mass="8778">MAKYQHYYPNLIQKQTYIGNVSNTELIFKEEKYIHFQFDLVDLVVILFCSVNNNNVDIGLSPEKKKEEKPIDIR</sequence>
<proteinExistence type="predicted"/>